<dbReference type="AlphaFoldDB" id="A0AA37C530"/>
<sequence>MDADATARRAGMGPRPSPDGTPAARNSGSGEGGQDAGQPSSHGGVTCATRRAGLRARQIEGAGCTRAHRRAHTHAGFTRRCTRGTARKGPERLTPKTLLLCLPGRALLHRVAPAAR</sequence>
<name>A0AA37C530_9ACTN</name>
<organism evidence="2 3">
    <name type="scientific">Streptomyces albidoflavus</name>
    <dbReference type="NCBI Taxonomy" id="1886"/>
    <lineage>
        <taxon>Bacteria</taxon>
        <taxon>Bacillati</taxon>
        <taxon>Actinomycetota</taxon>
        <taxon>Actinomycetes</taxon>
        <taxon>Kitasatosporales</taxon>
        <taxon>Streptomycetaceae</taxon>
        <taxon>Streptomyces</taxon>
        <taxon>Streptomyces albidoflavus group</taxon>
    </lineage>
</organism>
<reference evidence="2" key="1">
    <citation type="submission" date="2022-09" db="EMBL/GenBank/DDBJ databases">
        <title>Whole genome shotgun sequence of Streptomyces albidoflavus NBRC 12854.</title>
        <authorList>
            <person name="Komaki H."/>
            <person name="Tamura T."/>
        </authorList>
    </citation>
    <scope>NUCLEOTIDE SEQUENCE</scope>
    <source>
        <strain evidence="2">NBRC 12854</strain>
    </source>
</reference>
<evidence type="ECO:0000256" key="1">
    <source>
        <dbReference type="SAM" id="MobiDB-lite"/>
    </source>
</evidence>
<comment type="caution">
    <text evidence="2">The sequence shown here is derived from an EMBL/GenBank/DDBJ whole genome shotgun (WGS) entry which is preliminary data.</text>
</comment>
<accession>A0AA37C530</accession>
<feature type="region of interest" description="Disordered" evidence="1">
    <location>
        <begin position="1"/>
        <end position="51"/>
    </location>
</feature>
<dbReference type="EMBL" id="BNDZ01000005">
    <property type="protein sequence ID" value="GHI49214.1"/>
    <property type="molecule type" value="Genomic_DNA"/>
</dbReference>
<gene>
    <name evidence="2" type="ORF">ScoT_53880</name>
</gene>
<evidence type="ECO:0000313" key="3">
    <source>
        <dbReference type="Proteomes" id="UP001051844"/>
    </source>
</evidence>
<protein>
    <submittedName>
        <fullName evidence="2">Uncharacterized protein</fullName>
    </submittedName>
</protein>
<proteinExistence type="predicted"/>
<feature type="region of interest" description="Disordered" evidence="1">
    <location>
        <begin position="65"/>
        <end position="90"/>
    </location>
</feature>
<evidence type="ECO:0000313" key="2">
    <source>
        <dbReference type="EMBL" id="GHI49214.1"/>
    </source>
</evidence>
<dbReference type="Proteomes" id="UP001051844">
    <property type="component" value="Unassembled WGS sequence"/>
</dbReference>